<reference evidence="1 2" key="1">
    <citation type="submission" date="2020-08" db="EMBL/GenBank/DDBJ databases">
        <title>Genomic Encyclopedia of Type Strains, Phase IV (KMG-IV): sequencing the most valuable type-strain genomes for metagenomic binning, comparative biology and taxonomic classification.</title>
        <authorList>
            <person name="Goeker M."/>
        </authorList>
    </citation>
    <scope>NUCLEOTIDE SEQUENCE [LARGE SCALE GENOMIC DNA]</scope>
    <source>
        <strain evidence="1 2">YIM 65646</strain>
    </source>
</reference>
<dbReference type="Proteomes" id="UP000548476">
    <property type="component" value="Unassembled WGS sequence"/>
</dbReference>
<keyword evidence="2" id="KW-1185">Reference proteome</keyword>
<evidence type="ECO:0000313" key="1">
    <source>
        <dbReference type="EMBL" id="MBB6037731.1"/>
    </source>
</evidence>
<organism evidence="1 2">
    <name type="scientific">Phytomonospora endophytica</name>
    <dbReference type="NCBI Taxonomy" id="714109"/>
    <lineage>
        <taxon>Bacteria</taxon>
        <taxon>Bacillati</taxon>
        <taxon>Actinomycetota</taxon>
        <taxon>Actinomycetes</taxon>
        <taxon>Micromonosporales</taxon>
        <taxon>Micromonosporaceae</taxon>
        <taxon>Phytomonospora</taxon>
    </lineage>
</organism>
<name>A0A841FK73_9ACTN</name>
<sequence length="330" mass="35254">MTAPALTLSSCHDIYTAVPYLLGFHPEKSLALLILSDAGVEAAVRFHLPNHRTAERWKADVAEVLGRREATMVTVAAYGTPDEAAFAAQTALSVADACGLEVADVLRVHGDSYSAASCITDGECPLNGHPISPEPARPADGLTARQRRRRATGFARIEPTGRPEPAAWLKPAFDNEIDRLAGLLQDRPDTAVAQIHADAIALFDEHATSVDLTAAQTAGMLIALTHKRVRDHAMMLTDRYGPKATIATWSDLDRQAPAGYAAAPATLRAYAAWRCGDDALARHAIACARADDPAYVMAAFLDQALTAGIPAHRLPAIDALWLADTWTALV</sequence>
<dbReference type="RefSeq" id="WP_184790541.1">
    <property type="nucleotide sequence ID" value="NZ_BONT01000054.1"/>
</dbReference>
<protein>
    <recommendedName>
        <fullName evidence="3">DUF4192 domain-containing protein</fullName>
    </recommendedName>
</protein>
<gene>
    <name evidence="1" type="ORF">HNR73_005609</name>
</gene>
<proteinExistence type="predicted"/>
<comment type="caution">
    <text evidence="1">The sequence shown here is derived from an EMBL/GenBank/DDBJ whole genome shotgun (WGS) entry which is preliminary data.</text>
</comment>
<dbReference type="AlphaFoldDB" id="A0A841FK73"/>
<evidence type="ECO:0008006" key="3">
    <source>
        <dbReference type="Google" id="ProtNLM"/>
    </source>
</evidence>
<dbReference type="InterPro" id="IPR025447">
    <property type="entry name" value="DUF4192"/>
</dbReference>
<accession>A0A841FK73</accession>
<dbReference type="EMBL" id="JACHGT010000013">
    <property type="protein sequence ID" value="MBB6037731.1"/>
    <property type="molecule type" value="Genomic_DNA"/>
</dbReference>
<evidence type="ECO:0000313" key="2">
    <source>
        <dbReference type="Proteomes" id="UP000548476"/>
    </source>
</evidence>
<dbReference type="Pfam" id="PF13830">
    <property type="entry name" value="DUF4192"/>
    <property type="match status" value="1"/>
</dbReference>